<dbReference type="GO" id="GO:0003796">
    <property type="term" value="F:lysozyme activity"/>
    <property type="evidence" value="ECO:0007669"/>
    <property type="project" value="UniProtKB-EC"/>
</dbReference>
<dbReference type="PANTHER" id="PTHR38107">
    <property type="match status" value="1"/>
</dbReference>
<comment type="caution">
    <text evidence="9">The sequence shown here is derived from an EMBL/GenBank/DDBJ whole genome shotgun (WGS) entry which is preliminary data.</text>
</comment>
<dbReference type="GO" id="GO:0042742">
    <property type="term" value="P:defense response to bacterium"/>
    <property type="evidence" value="ECO:0007669"/>
    <property type="project" value="UniProtKB-KW"/>
</dbReference>
<comment type="similarity">
    <text evidence="7">Belongs to the glycosyl hydrolase 24 family.</text>
</comment>
<dbReference type="InterPro" id="IPR033907">
    <property type="entry name" value="Endolysin_autolysin"/>
</dbReference>
<protein>
    <recommendedName>
        <fullName evidence="7">Lysozyme</fullName>
        <ecNumber evidence="7">3.2.1.17</ecNumber>
    </recommendedName>
</protein>
<evidence type="ECO:0000256" key="3">
    <source>
        <dbReference type="ARBA" id="ARBA00022638"/>
    </source>
</evidence>
<dbReference type="InterPro" id="IPR051018">
    <property type="entry name" value="Bacteriophage_GH24"/>
</dbReference>
<dbReference type="Gene3D" id="1.10.101.10">
    <property type="entry name" value="PGBD-like superfamily/PGBD"/>
    <property type="match status" value="1"/>
</dbReference>
<evidence type="ECO:0000256" key="2">
    <source>
        <dbReference type="ARBA" id="ARBA00022529"/>
    </source>
</evidence>
<evidence type="ECO:0000313" key="10">
    <source>
        <dbReference type="Proteomes" id="UP000625316"/>
    </source>
</evidence>
<dbReference type="GO" id="GO:0016998">
    <property type="term" value="P:cell wall macromolecule catabolic process"/>
    <property type="evidence" value="ECO:0007669"/>
    <property type="project" value="InterPro"/>
</dbReference>
<keyword evidence="6 7" id="KW-0326">Glycosidase</keyword>
<dbReference type="InterPro" id="IPR034690">
    <property type="entry name" value="Endolysin_T4_type"/>
</dbReference>
<dbReference type="EC" id="3.2.1.17" evidence="7"/>
<evidence type="ECO:0000313" key="9">
    <source>
        <dbReference type="EMBL" id="MBE9032959.1"/>
    </source>
</evidence>
<dbReference type="RefSeq" id="WP_264327772.1">
    <property type="nucleotide sequence ID" value="NZ_JADEXQ010000138.1"/>
</dbReference>
<dbReference type="InterPro" id="IPR023346">
    <property type="entry name" value="Lysozyme-like_dom_sf"/>
</dbReference>
<dbReference type="InterPro" id="IPR002477">
    <property type="entry name" value="Peptidoglycan-bd-like"/>
</dbReference>
<dbReference type="PANTHER" id="PTHR38107:SF3">
    <property type="entry name" value="LYSOZYME RRRD-RELATED"/>
    <property type="match status" value="1"/>
</dbReference>
<gene>
    <name evidence="9" type="ORF">IQ266_24795</name>
</gene>
<dbReference type="EMBL" id="JADEXQ010000138">
    <property type="protein sequence ID" value="MBE9032959.1"/>
    <property type="molecule type" value="Genomic_DNA"/>
</dbReference>
<accession>A0A928Z5L8</accession>
<dbReference type="CDD" id="cd00737">
    <property type="entry name" value="lyz_endolysin_autolysin"/>
    <property type="match status" value="1"/>
</dbReference>
<name>A0A928Z5L8_9CYAN</name>
<keyword evidence="2 7" id="KW-0929">Antimicrobial</keyword>
<dbReference type="SUPFAM" id="SSF47090">
    <property type="entry name" value="PGBD-like"/>
    <property type="match status" value="1"/>
</dbReference>
<comment type="catalytic activity">
    <reaction evidence="1 7">
        <text>Hydrolysis of (1-&gt;4)-beta-linkages between N-acetylmuramic acid and N-acetyl-D-glucosamine residues in a peptidoglycan and between N-acetyl-D-glucosamine residues in chitodextrins.</text>
        <dbReference type="EC" id="3.2.1.17"/>
    </reaction>
</comment>
<dbReference type="InterPro" id="IPR023347">
    <property type="entry name" value="Lysozyme_dom_sf"/>
</dbReference>
<evidence type="ECO:0000256" key="6">
    <source>
        <dbReference type="ARBA" id="ARBA00023295"/>
    </source>
</evidence>
<dbReference type="InterPro" id="IPR036365">
    <property type="entry name" value="PGBD-like_sf"/>
</dbReference>
<feature type="domain" description="Peptidoglycan binding-like" evidence="8">
    <location>
        <begin position="245"/>
        <end position="300"/>
    </location>
</feature>
<dbReference type="Gene3D" id="1.10.530.40">
    <property type="match status" value="1"/>
</dbReference>
<evidence type="ECO:0000256" key="4">
    <source>
        <dbReference type="ARBA" id="ARBA00022801"/>
    </source>
</evidence>
<organism evidence="9 10">
    <name type="scientific">Romeriopsis navalis LEGE 11480</name>
    <dbReference type="NCBI Taxonomy" id="2777977"/>
    <lineage>
        <taxon>Bacteria</taxon>
        <taxon>Bacillati</taxon>
        <taxon>Cyanobacteriota</taxon>
        <taxon>Cyanophyceae</taxon>
        <taxon>Leptolyngbyales</taxon>
        <taxon>Leptolyngbyaceae</taxon>
        <taxon>Romeriopsis</taxon>
        <taxon>Romeriopsis navalis</taxon>
    </lineage>
</organism>
<dbReference type="GO" id="GO:0031640">
    <property type="term" value="P:killing of cells of another organism"/>
    <property type="evidence" value="ECO:0007669"/>
    <property type="project" value="UniProtKB-KW"/>
</dbReference>
<reference evidence="9" key="1">
    <citation type="submission" date="2020-10" db="EMBL/GenBank/DDBJ databases">
        <authorList>
            <person name="Castelo-Branco R."/>
            <person name="Eusebio N."/>
            <person name="Adriana R."/>
            <person name="Vieira A."/>
            <person name="Brugerolle De Fraissinette N."/>
            <person name="Rezende De Castro R."/>
            <person name="Schneider M.P."/>
            <person name="Vasconcelos V."/>
            <person name="Leao P.N."/>
        </authorList>
    </citation>
    <scope>NUCLEOTIDE SEQUENCE</scope>
    <source>
        <strain evidence="9">LEGE 11480</strain>
    </source>
</reference>
<evidence type="ECO:0000256" key="1">
    <source>
        <dbReference type="ARBA" id="ARBA00000632"/>
    </source>
</evidence>
<dbReference type="GO" id="GO:0009253">
    <property type="term" value="P:peptidoglycan catabolic process"/>
    <property type="evidence" value="ECO:0007669"/>
    <property type="project" value="InterPro"/>
</dbReference>
<keyword evidence="3 7" id="KW-0081">Bacteriolytic enzyme</keyword>
<dbReference type="Pfam" id="PF00959">
    <property type="entry name" value="Phage_lysozyme"/>
    <property type="match status" value="1"/>
</dbReference>
<sequence length="301" mass="32738">MNNQVRLFPDGQLVEYKADVPIRQVATHGNIQDLITALQFSRSLDFVISCDEVAPTDEILQARGGHHINHIGLKLLTTFEGCELEAYDDGVGVWTIGYGHTAGVAPGMRITQAEAEEFLRQDLELFESYVEDLVEVDLSADQFSALVCFCYNTGPGQAGFGGSTLLRLLNSGDFEGAAQQFPRWNKGDGKVMLGLTRRRLAEQALFRSQPWEFALTHDGNIATIATASTPATPPRSFQLTEPRMTGEDIRQFQIGLQNAGFDLAADGVFGSGTAAALREWQAREGWTVDGIAGPSLIAALT</sequence>
<evidence type="ECO:0000256" key="5">
    <source>
        <dbReference type="ARBA" id="ARBA00023200"/>
    </source>
</evidence>
<dbReference type="AlphaFoldDB" id="A0A928Z5L8"/>
<dbReference type="Proteomes" id="UP000625316">
    <property type="component" value="Unassembled WGS sequence"/>
</dbReference>
<dbReference type="SUPFAM" id="SSF53955">
    <property type="entry name" value="Lysozyme-like"/>
    <property type="match status" value="1"/>
</dbReference>
<dbReference type="HAMAP" id="MF_04110">
    <property type="entry name" value="ENDOLYSIN_T4"/>
    <property type="match status" value="1"/>
</dbReference>
<dbReference type="InterPro" id="IPR002196">
    <property type="entry name" value="Glyco_hydro_24"/>
</dbReference>
<evidence type="ECO:0000256" key="7">
    <source>
        <dbReference type="RuleBase" id="RU003788"/>
    </source>
</evidence>
<evidence type="ECO:0000259" key="8">
    <source>
        <dbReference type="Pfam" id="PF01471"/>
    </source>
</evidence>
<keyword evidence="10" id="KW-1185">Reference proteome</keyword>
<proteinExistence type="inferred from homology"/>
<keyword evidence="5" id="KW-1035">Host cytoplasm</keyword>
<keyword evidence="4 7" id="KW-0378">Hydrolase</keyword>
<dbReference type="Pfam" id="PF01471">
    <property type="entry name" value="PG_binding_1"/>
    <property type="match status" value="1"/>
</dbReference>
<dbReference type="InterPro" id="IPR036366">
    <property type="entry name" value="PGBDSf"/>
</dbReference>